<dbReference type="InterPro" id="IPR014791">
    <property type="entry name" value="Baseplate_struct_Gp11"/>
</dbReference>
<dbReference type="Gene3D" id="3.90.1160.10">
    <property type="entry name" value="Baseplate structural protein gp11, finger domain"/>
    <property type="match status" value="1"/>
</dbReference>
<evidence type="ECO:0008006" key="3">
    <source>
        <dbReference type="Google" id="ProtNLM"/>
    </source>
</evidence>
<dbReference type="Proteomes" id="UP001595841">
    <property type="component" value="Unassembled WGS sequence"/>
</dbReference>
<evidence type="ECO:0000313" key="2">
    <source>
        <dbReference type="Proteomes" id="UP001595841"/>
    </source>
</evidence>
<keyword evidence="2" id="KW-1185">Reference proteome</keyword>
<accession>A0ABV8PR28</accession>
<organism evidence="1 2">
    <name type="scientific">Flagellimonas marina</name>
    <dbReference type="NCBI Taxonomy" id="1775168"/>
    <lineage>
        <taxon>Bacteria</taxon>
        <taxon>Pseudomonadati</taxon>
        <taxon>Bacteroidota</taxon>
        <taxon>Flavobacteriia</taxon>
        <taxon>Flavobacteriales</taxon>
        <taxon>Flavobacteriaceae</taxon>
        <taxon>Flagellimonas</taxon>
    </lineage>
</organism>
<comment type="caution">
    <text evidence="1">The sequence shown here is derived from an EMBL/GenBank/DDBJ whole genome shotgun (WGS) entry which is preliminary data.</text>
</comment>
<dbReference type="InterPro" id="IPR015982">
    <property type="entry name" value="Baseplate_struct_Gp11_N_sf"/>
</dbReference>
<dbReference type="EMBL" id="JBHSCL010000010">
    <property type="protein sequence ID" value="MFC4221786.1"/>
    <property type="molecule type" value="Genomic_DNA"/>
</dbReference>
<sequence>MKQQFISKTREGAKVPSREADFLQYEMGTKDPLIGGKRTIGGANVDQLRKGVDYPNVQSAIDDLYSLSQQIPINGVIMMTEDSPPSAVQQVETIKFGGAVLNPDPDQTKATIHVYGFPFVFDNTTNASSVCEEVYNTFNDFVTHEKYFDLVTRKGLNGEMLEVRFIDAVPHPVTNKTENGISMVGTIDVQAKSGYGTWSKLGEVDLAVTPAVPIYYFQRIA</sequence>
<dbReference type="InterPro" id="IPR036214">
    <property type="entry name" value="Gp11_sf"/>
</dbReference>
<proteinExistence type="predicted"/>
<gene>
    <name evidence="1" type="ORF">ACFOWS_16665</name>
</gene>
<name>A0ABV8PR28_9FLAO</name>
<dbReference type="SUPFAM" id="SSF56558">
    <property type="entry name" value="Baseplate structural protein gp11"/>
    <property type="match status" value="1"/>
</dbReference>
<dbReference type="InterPro" id="IPR043180">
    <property type="entry name" value="Baseplate_struct_Gp11_C"/>
</dbReference>
<dbReference type="RefSeq" id="WP_379767081.1">
    <property type="nucleotide sequence ID" value="NZ_JBHSCL010000010.1"/>
</dbReference>
<reference evidence="2" key="1">
    <citation type="journal article" date="2019" name="Int. J. Syst. Evol. Microbiol.">
        <title>The Global Catalogue of Microorganisms (GCM) 10K type strain sequencing project: providing services to taxonomists for standard genome sequencing and annotation.</title>
        <authorList>
            <consortium name="The Broad Institute Genomics Platform"/>
            <consortium name="The Broad Institute Genome Sequencing Center for Infectious Disease"/>
            <person name="Wu L."/>
            <person name="Ma J."/>
        </authorList>
    </citation>
    <scope>NUCLEOTIDE SEQUENCE [LARGE SCALE GENOMIC DNA]</scope>
    <source>
        <strain evidence="2">CGMCC 1.15774</strain>
    </source>
</reference>
<dbReference type="Gene3D" id="1.10.286.30">
    <property type="entry name" value="Baseplate structural protein GP11, N-terminal domain"/>
    <property type="match status" value="1"/>
</dbReference>
<dbReference type="Gene3D" id="2.20.20.20">
    <property type="entry name" value="Baseplate structural protein gp11, C-terminal domain"/>
    <property type="match status" value="1"/>
</dbReference>
<dbReference type="Pfam" id="PF08677">
    <property type="entry name" value="GP11"/>
    <property type="match status" value="1"/>
</dbReference>
<protein>
    <recommendedName>
        <fullName evidence="3">Baseplate wedge subunit and tail pin</fullName>
    </recommendedName>
</protein>
<evidence type="ECO:0000313" key="1">
    <source>
        <dbReference type="EMBL" id="MFC4221786.1"/>
    </source>
</evidence>
<dbReference type="InterPro" id="IPR015976">
    <property type="entry name" value="Phage_T4_Gp11_C"/>
</dbReference>